<evidence type="ECO:0000256" key="1">
    <source>
        <dbReference type="SAM" id="MobiDB-lite"/>
    </source>
</evidence>
<reference evidence="2" key="1">
    <citation type="submission" date="2021-03" db="EMBL/GenBank/DDBJ databases">
        <title>Acanthopleuribacteraceae sp. M133.</title>
        <authorList>
            <person name="Wang G."/>
        </authorList>
    </citation>
    <scope>NUCLEOTIDE SEQUENCE</scope>
    <source>
        <strain evidence="2">M133</strain>
    </source>
</reference>
<organism evidence="2 3">
    <name type="scientific">Sulfidibacter corallicola</name>
    <dbReference type="NCBI Taxonomy" id="2818388"/>
    <lineage>
        <taxon>Bacteria</taxon>
        <taxon>Pseudomonadati</taxon>
        <taxon>Acidobacteriota</taxon>
        <taxon>Holophagae</taxon>
        <taxon>Acanthopleuribacterales</taxon>
        <taxon>Acanthopleuribacteraceae</taxon>
        <taxon>Sulfidibacter</taxon>
    </lineage>
</organism>
<keyword evidence="3" id="KW-1185">Reference proteome</keyword>
<sequence length="299" mass="34629">MKTMPQSPDLGFFQDRLPADSATARAMLYDGHVFHLEATASTRRLAAEMWAIVEAQLGESGPAREAQFRLDQPGFYSRIGHLRKRFYGTEPYHRAVFDLLQACGFQREAHRCDPMRLRVITDGGFRDPKAAPVYYPHRDTWYANPQAQITWSLALHDMGPEDSFEFYPEYFDRPVRNDSECFDYDDWVQDDWDRKIGWQNAERDRSSTYPQLRQEIEPQRVEAVKAKAGDLIIFAGAHLHRTRPHSVGRTRFSVDFRTVHREDHERGRGAPNVDNRSRGSTFADHMGPDEIGNWGRGRL</sequence>
<accession>A0A8A4TQR2</accession>
<proteinExistence type="predicted"/>
<dbReference type="RefSeq" id="WP_237381652.1">
    <property type="nucleotide sequence ID" value="NZ_CP071793.1"/>
</dbReference>
<dbReference type="AlphaFoldDB" id="A0A8A4TQR2"/>
<evidence type="ECO:0000313" key="3">
    <source>
        <dbReference type="Proteomes" id="UP000663929"/>
    </source>
</evidence>
<dbReference type="KEGG" id="scor:J3U87_03565"/>
<feature type="region of interest" description="Disordered" evidence="1">
    <location>
        <begin position="262"/>
        <end position="299"/>
    </location>
</feature>
<dbReference type="Proteomes" id="UP000663929">
    <property type="component" value="Chromosome"/>
</dbReference>
<gene>
    <name evidence="2" type="ORF">J3U87_03565</name>
</gene>
<name>A0A8A4TQR2_SULCO</name>
<protein>
    <recommendedName>
        <fullName evidence="4">Phytanoyl-CoA dioxygenase (PhyH)</fullName>
    </recommendedName>
</protein>
<evidence type="ECO:0000313" key="2">
    <source>
        <dbReference type="EMBL" id="QTD51524.1"/>
    </source>
</evidence>
<evidence type="ECO:0008006" key="4">
    <source>
        <dbReference type="Google" id="ProtNLM"/>
    </source>
</evidence>
<dbReference type="SUPFAM" id="SSF51197">
    <property type="entry name" value="Clavaminate synthase-like"/>
    <property type="match status" value="1"/>
</dbReference>
<dbReference type="EMBL" id="CP071793">
    <property type="protein sequence ID" value="QTD51524.1"/>
    <property type="molecule type" value="Genomic_DNA"/>
</dbReference>
<dbReference type="Gene3D" id="2.60.120.620">
    <property type="entry name" value="q2cbj1_9rhob like domain"/>
    <property type="match status" value="1"/>
</dbReference>